<evidence type="ECO:0000256" key="2">
    <source>
        <dbReference type="ARBA" id="ARBA00022496"/>
    </source>
</evidence>
<reference evidence="4" key="2">
    <citation type="submission" date="2015-06" db="UniProtKB">
        <authorList>
            <consortium name="EnsemblProtists"/>
        </authorList>
    </citation>
    <scope>IDENTIFICATION</scope>
    <source>
        <strain evidence="4">Emoy2</strain>
    </source>
</reference>
<dbReference type="GO" id="GO:0016226">
    <property type="term" value="P:iron-sulfur cluster assembly"/>
    <property type="evidence" value="ECO:0007669"/>
    <property type="project" value="InterPro"/>
</dbReference>
<proteinExistence type="inferred from homology"/>
<dbReference type="VEuPathDB" id="FungiDB:HpaG813676"/>
<dbReference type="GO" id="GO:0008199">
    <property type="term" value="F:ferric iron binding"/>
    <property type="evidence" value="ECO:0007669"/>
    <property type="project" value="InterPro"/>
</dbReference>
<keyword evidence="2" id="KW-0406">Ion transport</keyword>
<dbReference type="InParanoid" id="M4C3K8"/>
<dbReference type="eggNOG" id="ENOG502S319">
    <property type="taxonomic scope" value="Eukaryota"/>
</dbReference>
<dbReference type="HOGENOM" id="CLU_1258208_0_0_1"/>
<evidence type="ECO:0000313" key="5">
    <source>
        <dbReference type="Proteomes" id="UP000011713"/>
    </source>
</evidence>
<keyword evidence="2" id="KW-0410">Iron transport</keyword>
<organism evidence="4 5">
    <name type="scientific">Hyaloperonospora arabidopsidis (strain Emoy2)</name>
    <name type="common">Downy mildew agent</name>
    <name type="synonym">Peronospora arabidopsidis</name>
    <dbReference type="NCBI Taxonomy" id="559515"/>
    <lineage>
        <taxon>Eukaryota</taxon>
        <taxon>Sar</taxon>
        <taxon>Stramenopiles</taxon>
        <taxon>Oomycota</taxon>
        <taxon>Peronosporomycetes</taxon>
        <taxon>Peronosporales</taxon>
        <taxon>Peronosporaceae</taxon>
        <taxon>Hyaloperonospora</taxon>
    </lineage>
</organism>
<dbReference type="SMART" id="SM01219">
    <property type="entry name" value="Frataxin_Cyay"/>
    <property type="match status" value="1"/>
</dbReference>
<keyword evidence="3" id="KW-0408">Iron</keyword>
<dbReference type="Pfam" id="PF01491">
    <property type="entry name" value="Frataxin_Cyay"/>
    <property type="match status" value="1"/>
</dbReference>
<protein>
    <submittedName>
        <fullName evidence="4">Uncharacterized protein</fullName>
    </submittedName>
</protein>
<dbReference type="AlphaFoldDB" id="M4C3K8"/>
<dbReference type="Gene3D" id="3.30.920.10">
    <property type="entry name" value="Frataxin/CyaY"/>
    <property type="match status" value="1"/>
</dbReference>
<evidence type="ECO:0000313" key="4">
    <source>
        <dbReference type="EnsemblProtists" id="HpaP813676"/>
    </source>
</evidence>
<dbReference type="EnsemblProtists" id="HpaT813676">
    <property type="protein sequence ID" value="HpaP813676"/>
    <property type="gene ID" value="HpaG813676"/>
</dbReference>
<dbReference type="PROSITE" id="PS50810">
    <property type="entry name" value="FRATAXIN_2"/>
    <property type="match status" value="1"/>
</dbReference>
<dbReference type="SUPFAM" id="SSF55387">
    <property type="entry name" value="Frataxin/Nqo15-like"/>
    <property type="match status" value="1"/>
</dbReference>
<dbReference type="InterPro" id="IPR002908">
    <property type="entry name" value="Frataxin/CyaY"/>
</dbReference>
<dbReference type="EMBL" id="ABWE02002709">
    <property type="status" value="NOT_ANNOTATED_CDS"/>
    <property type="molecule type" value="Genomic_DNA"/>
</dbReference>
<reference evidence="5" key="1">
    <citation type="journal article" date="2010" name="Science">
        <title>Signatures of adaptation to obligate biotrophy in the Hyaloperonospora arabidopsidis genome.</title>
        <authorList>
            <person name="Baxter L."/>
            <person name="Tripathy S."/>
            <person name="Ishaque N."/>
            <person name="Boot N."/>
            <person name="Cabral A."/>
            <person name="Kemen E."/>
            <person name="Thines M."/>
            <person name="Ah-Fong A."/>
            <person name="Anderson R."/>
            <person name="Badejoko W."/>
            <person name="Bittner-Eddy P."/>
            <person name="Boore J.L."/>
            <person name="Chibucos M.C."/>
            <person name="Coates M."/>
            <person name="Dehal P."/>
            <person name="Delehaunty K."/>
            <person name="Dong S."/>
            <person name="Downton P."/>
            <person name="Dumas B."/>
            <person name="Fabro G."/>
            <person name="Fronick C."/>
            <person name="Fuerstenberg S.I."/>
            <person name="Fulton L."/>
            <person name="Gaulin E."/>
            <person name="Govers F."/>
            <person name="Hughes L."/>
            <person name="Humphray S."/>
            <person name="Jiang R.H."/>
            <person name="Judelson H."/>
            <person name="Kamoun S."/>
            <person name="Kyung K."/>
            <person name="Meijer H."/>
            <person name="Minx P."/>
            <person name="Morris P."/>
            <person name="Nelson J."/>
            <person name="Phuntumart V."/>
            <person name="Qutob D."/>
            <person name="Rehmany A."/>
            <person name="Rougon-Cardoso A."/>
            <person name="Ryden P."/>
            <person name="Torto-Alalibo T."/>
            <person name="Studholme D."/>
            <person name="Wang Y."/>
            <person name="Win J."/>
            <person name="Wood J."/>
            <person name="Clifton S.W."/>
            <person name="Rogers J."/>
            <person name="Van den Ackerveken G."/>
            <person name="Jones J.D."/>
            <person name="McDowell J.M."/>
            <person name="Beynon J."/>
            <person name="Tyler B.M."/>
        </authorList>
    </citation>
    <scope>NUCLEOTIDE SEQUENCE [LARGE SCALE GENOMIC DNA]</scope>
    <source>
        <strain evidence="5">Emoy2</strain>
    </source>
</reference>
<dbReference type="GO" id="GO:0005737">
    <property type="term" value="C:cytoplasm"/>
    <property type="evidence" value="ECO:0007669"/>
    <property type="project" value="UniProtKB-ARBA"/>
</dbReference>
<keyword evidence="5" id="KW-1185">Reference proteome</keyword>
<sequence length="220" mass="25201">MYAKVLLTTHCARPSLIGPLGLADMTIHISQSYQELITCNRLTPLQRYTNTYIVRNVRRDCDPYIEGVSYKEPLIERGEISCSAAAVQIREKVSVPTAKASIRRHPPKRKIPKDKFAALSTEFLDRVQTAMKPLYPPINGDFQLRRDKKDALVIRTSAQEFVIQVQSSEQQIEFVSPVSGLRTYRWNAMTKRWEDESDSHDIEGLLTRDLMRFCAGIPLF</sequence>
<dbReference type="InterPro" id="IPR036524">
    <property type="entry name" value="Frataxin/CyaY_sf"/>
</dbReference>
<dbReference type="GO" id="GO:0006826">
    <property type="term" value="P:iron ion transport"/>
    <property type="evidence" value="ECO:0007669"/>
    <property type="project" value="UniProtKB-KW"/>
</dbReference>
<keyword evidence="2" id="KW-0813">Transport</keyword>
<evidence type="ECO:0000256" key="1">
    <source>
        <dbReference type="ARBA" id="ARBA00008183"/>
    </source>
</evidence>
<dbReference type="Proteomes" id="UP000011713">
    <property type="component" value="Unassembled WGS sequence"/>
</dbReference>
<name>M4C3K8_HYAAE</name>
<accession>M4C3K8</accession>
<comment type="similarity">
    <text evidence="1">Belongs to the frataxin family.</text>
</comment>
<evidence type="ECO:0000256" key="3">
    <source>
        <dbReference type="ARBA" id="ARBA00023004"/>
    </source>
</evidence>